<feature type="compositionally biased region" description="Polar residues" evidence="1">
    <location>
        <begin position="326"/>
        <end position="342"/>
    </location>
</feature>
<evidence type="ECO:0000313" key="3">
    <source>
        <dbReference type="WBParaSite" id="nRc.2.0.1.t47774-RA"/>
    </source>
</evidence>
<evidence type="ECO:0000256" key="1">
    <source>
        <dbReference type="SAM" id="MobiDB-lite"/>
    </source>
</evidence>
<dbReference type="AlphaFoldDB" id="A0A915L9P2"/>
<keyword evidence="2" id="KW-1185">Reference proteome</keyword>
<feature type="compositionally biased region" description="Basic and acidic residues" evidence="1">
    <location>
        <begin position="281"/>
        <end position="293"/>
    </location>
</feature>
<dbReference type="WBParaSite" id="nRc.2.0.1.t47774-RA">
    <property type="protein sequence ID" value="nRc.2.0.1.t47774-RA"/>
    <property type="gene ID" value="nRc.2.0.1.g47774"/>
</dbReference>
<protein>
    <submittedName>
        <fullName evidence="3">Uncharacterized protein</fullName>
    </submittedName>
</protein>
<evidence type="ECO:0000313" key="2">
    <source>
        <dbReference type="Proteomes" id="UP000887565"/>
    </source>
</evidence>
<proteinExistence type="predicted"/>
<organism evidence="2 3">
    <name type="scientific">Romanomermis culicivorax</name>
    <name type="common">Nematode worm</name>
    <dbReference type="NCBI Taxonomy" id="13658"/>
    <lineage>
        <taxon>Eukaryota</taxon>
        <taxon>Metazoa</taxon>
        <taxon>Ecdysozoa</taxon>
        <taxon>Nematoda</taxon>
        <taxon>Enoplea</taxon>
        <taxon>Dorylaimia</taxon>
        <taxon>Mermithida</taxon>
        <taxon>Mermithoidea</taxon>
        <taxon>Mermithidae</taxon>
        <taxon>Romanomermis</taxon>
    </lineage>
</organism>
<feature type="region of interest" description="Disordered" evidence="1">
    <location>
        <begin position="256"/>
        <end position="275"/>
    </location>
</feature>
<dbReference type="Proteomes" id="UP000887565">
    <property type="component" value="Unplaced"/>
</dbReference>
<reference evidence="3" key="1">
    <citation type="submission" date="2022-11" db="UniProtKB">
        <authorList>
            <consortium name="WormBaseParasite"/>
        </authorList>
    </citation>
    <scope>IDENTIFICATION</scope>
</reference>
<feature type="compositionally biased region" description="Basic residues" evidence="1">
    <location>
        <begin position="309"/>
        <end position="320"/>
    </location>
</feature>
<sequence length="359" mass="39939">MPLVRLLASPCSAAEYVFVNNLLLRQTQNMDSEMRTVFYDCMWYCTDGNPKSRLTDWMNRIPECEPSFASEPGMYICNRFALGPIIFNEECHMETTVEEIEINKSDYTANPHKPATMMPAAVPAVDPRIYLATPAVLPGPPIIATVAAARYSAPVRFSQQIISATPWDALAAALTAYHFPWPPPGMLFPEHHWMDYPEALKEEIQRILLPPPPVIAPAPQTAQTAPVITQKVLQPPVILPPPIAIQLAPVPQPPLPATLPGHYEHSMKRKQHLHEEAEYCRSHKTRTTDEPRAKRTPPPSTSRAERGKTPSKRTTRRHEQHHSQATKENSVNENSSAGNTTAACPPIGKPLLTPQVTLS</sequence>
<feature type="region of interest" description="Disordered" evidence="1">
    <location>
        <begin position="281"/>
        <end position="359"/>
    </location>
</feature>
<name>A0A915L9P2_ROMCU</name>
<accession>A0A915L9P2</accession>